<organism evidence="9 10">
    <name type="scientific">Allokutzneria oryzae</name>
    <dbReference type="NCBI Taxonomy" id="1378989"/>
    <lineage>
        <taxon>Bacteria</taxon>
        <taxon>Bacillati</taxon>
        <taxon>Actinomycetota</taxon>
        <taxon>Actinomycetes</taxon>
        <taxon>Pseudonocardiales</taxon>
        <taxon>Pseudonocardiaceae</taxon>
        <taxon>Allokutzneria</taxon>
    </lineage>
</organism>
<dbReference type="SUPFAM" id="SSF103473">
    <property type="entry name" value="MFS general substrate transporter"/>
    <property type="match status" value="1"/>
</dbReference>
<feature type="domain" description="Major facilitator superfamily (MFS) profile" evidence="8">
    <location>
        <begin position="1"/>
        <end position="398"/>
    </location>
</feature>
<evidence type="ECO:0000256" key="7">
    <source>
        <dbReference type="SAM" id="Phobius"/>
    </source>
</evidence>
<dbReference type="EMBL" id="JBHLZU010000014">
    <property type="protein sequence ID" value="MFB9905653.1"/>
    <property type="molecule type" value="Genomic_DNA"/>
</dbReference>
<keyword evidence="6 7" id="KW-0472">Membrane</keyword>
<dbReference type="InterPro" id="IPR010290">
    <property type="entry name" value="TM_effector"/>
</dbReference>
<keyword evidence="4 7" id="KW-0812">Transmembrane</keyword>
<accession>A0ABV5ZZM6</accession>
<evidence type="ECO:0000256" key="6">
    <source>
        <dbReference type="ARBA" id="ARBA00023136"/>
    </source>
</evidence>
<dbReference type="CDD" id="cd06173">
    <property type="entry name" value="MFS_MefA_like"/>
    <property type="match status" value="1"/>
</dbReference>
<evidence type="ECO:0000256" key="2">
    <source>
        <dbReference type="ARBA" id="ARBA00022448"/>
    </source>
</evidence>
<feature type="transmembrane region" description="Helical" evidence="7">
    <location>
        <begin position="310"/>
        <end position="331"/>
    </location>
</feature>
<feature type="transmembrane region" description="Helical" evidence="7">
    <location>
        <begin position="50"/>
        <end position="70"/>
    </location>
</feature>
<evidence type="ECO:0000259" key="8">
    <source>
        <dbReference type="PROSITE" id="PS50850"/>
    </source>
</evidence>
<dbReference type="InterPro" id="IPR020846">
    <property type="entry name" value="MFS_dom"/>
</dbReference>
<feature type="transmembrane region" description="Helical" evidence="7">
    <location>
        <begin position="285"/>
        <end position="304"/>
    </location>
</feature>
<feature type="transmembrane region" description="Helical" evidence="7">
    <location>
        <begin position="91"/>
        <end position="115"/>
    </location>
</feature>
<feature type="transmembrane region" description="Helical" evidence="7">
    <location>
        <begin position="256"/>
        <end position="273"/>
    </location>
</feature>
<keyword evidence="2" id="KW-0813">Transport</keyword>
<sequence length="402" mass="41654">MVDTQLTPLSRNRNYTILWTSQLFSELAGEITQIGFPLLIMLSAGSPLEMGVVSSVLGFAHMVAIVPAGVMADRWDRKKVMLVCQAARTAAVASLAVVLALGVHPFPLLLVVALVEGFLGSVFDPAEHAALPQVVPEEQLSRAVATNTARPFIATLAGPAVAGMLFTVHPMMPFAAEAVVLGISLVSLVFLRLPRRVEAPRPSVGVDLLGGFRWVLGQRVIRTTLLWMMFSNLVFSALLVVVLALSGEDEVAPGEIGFMMTFLGAGGLLGGLAAARLHAKFPAPVLLLGFSWTAAAMVALMAVVPAGLPLGILLGAAAFLLPVANTTVMTYQMMITPDELRGRLSGVAGFCSGGAGALGPVLGGALTTALGGVTGVLVCAGVLALVALATTVSPTMRRFPTA</sequence>
<keyword evidence="3" id="KW-1003">Cell membrane</keyword>
<dbReference type="InterPro" id="IPR036259">
    <property type="entry name" value="MFS_trans_sf"/>
</dbReference>
<proteinExistence type="predicted"/>
<evidence type="ECO:0000313" key="9">
    <source>
        <dbReference type="EMBL" id="MFB9905653.1"/>
    </source>
</evidence>
<feature type="transmembrane region" description="Helical" evidence="7">
    <location>
        <begin position="369"/>
        <end position="389"/>
    </location>
</feature>
<feature type="transmembrane region" description="Helical" evidence="7">
    <location>
        <begin position="174"/>
        <end position="193"/>
    </location>
</feature>
<comment type="subcellular location">
    <subcellularLocation>
        <location evidence="1">Cell membrane</location>
        <topology evidence="1">Multi-pass membrane protein</topology>
    </subcellularLocation>
</comment>
<evidence type="ECO:0000256" key="3">
    <source>
        <dbReference type="ARBA" id="ARBA00022475"/>
    </source>
</evidence>
<dbReference type="PANTHER" id="PTHR23513">
    <property type="entry name" value="INTEGRAL MEMBRANE EFFLUX PROTEIN-RELATED"/>
    <property type="match status" value="1"/>
</dbReference>
<evidence type="ECO:0000256" key="5">
    <source>
        <dbReference type="ARBA" id="ARBA00022989"/>
    </source>
</evidence>
<dbReference type="Gene3D" id="1.20.1250.20">
    <property type="entry name" value="MFS general substrate transporter like domains"/>
    <property type="match status" value="1"/>
</dbReference>
<dbReference type="Pfam" id="PF05977">
    <property type="entry name" value="MFS_3"/>
    <property type="match status" value="1"/>
</dbReference>
<dbReference type="RefSeq" id="WP_377852956.1">
    <property type="nucleotide sequence ID" value="NZ_JBHLZU010000014.1"/>
</dbReference>
<keyword evidence="10" id="KW-1185">Reference proteome</keyword>
<comment type="caution">
    <text evidence="9">The sequence shown here is derived from an EMBL/GenBank/DDBJ whole genome shotgun (WGS) entry which is preliminary data.</text>
</comment>
<name>A0ABV5ZZM6_9PSEU</name>
<dbReference type="PROSITE" id="PS50850">
    <property type="entry name" value="MFS"/>
    <property type="match status" value="1"/>
</dbReference>
<reference evidence="9 10" key="1">
    <citation type="submission" date="2024-09" db="EMBL/GenBank/DDBJ databases">
        <authorList>
            <person name="Sun Q."/>
            <person name="Mori K."/>
        </authorList>
    </citation>
    <scope>NUCLEOTIDE SEQUENCE [LARGE SCALE GENOMIC DNA]</scope>
    <source>
        <strain evidence="9 10">TBRC 7907</strain>
    </source>
</reference>
<feature type="transmembrane region" description="Helical" evidence="7">
    <location>
        <begin position="343"/>
        <end position="363"/>
    </location>
</feature>
<gene>
    <name evidence="9" type="ORF">ACFFQA_17100</name>
</gene>
<keyword evidence="5 7" id="KW-1133">Transmembrane helix</keyword>
<evidence type="ECO:0000256" key="4">
    <source>
        <dbReference type="ARBA" id="ARBA00022692"/>
    </source>
</evidence>
<dbReference type="PANTHER" id="PTHR23513:SF6">
    <property type="entry name" value="MAJOR FACILITATOR SUPERFAMILY ASSOCIATED DOMAIN-CONTAINING PROTEIN"/>
    <property type="match status" value="1"/>
</dbReference>
<evidence type="ECO:0000313" key="10">
    <source>
        <dbReference type="Proteomes" id="UP001589693"/>
    </source>
</evidence>
<feature type="transmembrane region" description="Helical" evidence="7">
    <location>
        <begin position="225"/>
        <end position="244"/>
    </location>
</feature>
<dbReference type="Proteomes" id="UP001589693">
    <property type="component" value="Unassembled WGS sequence"/>
</dbReference>
<evidence type="ECO:0000256" key="1">
    <source>
        <dbReference type="ARBA" id="ARBA00004651"/>
    </source>
</evidence>
<protein>
    <submittedName>
        <fullName evidence="9">MFS transporter</fullName>
    </submittedName>
</protein>